<name>A0ACC3C2C0_PYRYE</name>
<organism evidence="1 2">
    <name type="scientific">Pyropia yezoensis</name>
    <name type="common">Susabi-nori</name>
    <name type="synonym">Porphyra yezoensis</name>
    <dbReference type="NCBI Taxonomy" id="2788"/>
    <lineage>
        <taxon>Eukaryota</taxon>
        <taxon>Rhodophyta</taxon>
        <taxon>Bangiophyceae</taxon>
        <taxon>Bangiales</taxon>
        <taxon>Bangiaceae</taxon>
        <taxon>Pyropia</taxon>
    </lineage>
</organism>
<sequence length="429" mass="42867">MTWRLTRGKVLFSSWEGDDVGGGAAEGGDVLAIIIGNTRALWEPFLASLVAVADRPPPALEVAAAAVEAARPLASGPLDTYVERSVAAAVVAAFDGSPGRLPPTAVTDVRLAADVRPGRLFGAATAGAVAGLGAVHPTARLLLVADDTLGWTAAVLGTCDPMELRNAVVLTVGLRAAAAAGVTVVLTGDGADELLGGYAYTHRLDPDAFVAHRASLLRAATWAAPPLAAALGMACAQPYLHPGVRAVADDLSKADVLDGIGGDKLPLRRAYAADLPAGAAGRPKAAVEVGSGAAALRTRPRWWAARTSASAAATSVATGWATHGVRVRGREHGACVAAWAAASPGGVLPARGGRRERQPGWGGGGPAGSTAPPPGWWCGGCGYDLAAAGRDFCVTCGLWPANGTPAEAAAAAARALEAEARALGGGKGG</sequence>
<dbReference type="Proteomes" id="UP000798662">
    <property type="component" value="Chromosome 2"/>
</dbReference>
<protein>
    <submittedName>
        <fullName evidence="1">Uncharacterized protein</fullName>
    </submittedName>
</protein>
<comment type="caution">
    <text evidence="1">The sequence shown here is derived from an EMBL/GenBank/DDBJ whole genome shotgun (WGS) entry which is preliminary data.</text>
</comment>
<dbReference type="EMBL" id="CM020619">
    <property type="protein sequence ID" value="KAK1864013.1"/>
    <property type="molecule type" value="Genomic_DNA"/>
</dbReference>
<reference evidence="1" key="1">
    <citation type="submission" date="2019-11" db="EMBL/GenBank/DDBJ databases">
        <title>Nori genome reveals adaptations in red seaweeds to the harsh intertidal environment.</title>
        <authorList>
            <person name="Wang D."/>
            <person name="Mao Y."/>
        </authorList>
    </citation>
    <scope>NUCLEOTIDE SEQUENCE</scope>
    <source>
        <tissue evidence="1">Gametophyte</tissue>
    </source>
</reference>
<proteinExistence type="predicted"/>
<evidence type="ECO:0000313" key="2">
    <source>
        <dbReference type="Proteomes" id="UP000798662"/>
    </source>
</evidence>
<gene>
    <name evidence="1" type="ORF">I4F81_006564</name>
</gene>
<evidence type="ECO:0000313" key="1">
    <source>
        <dbReference type="EMBL" id="KAK1864013.1"/>
    </source>
</evidence>
<accession>A0ACC3C2C0</accession>
<keyword evidence="2" id="KW-1185">Reference proteome</keyword>